<keyword evidence="4 9" id="KW-0547">Nucleotide-binding</keyword>
<feature type="compositionally biased region" description="Basic and acidic residues" evidence="10">
    <location>
        <begin position="64"/>
        <end position="73"/>
    </location>
</feature>
<evidence type="ECO:0000256" key="10">
    <source>
        <dbReference type="SAM" id="MobiDB-lite"/>
    </source>
</evidence>
<feature type="region of interest" description="Disordered" evidence="10">
    <location>
        <begin position="46"/>
        <end position="73"/>
    </location>
</feature>
<evidence type="ECO:0000256" key="7">
    <source>
        <dbReference type="ARBA" id="ARBA00047899"/>
    </source>
</evidence>
<dbReference type="Pfam" id="PF00069">
    <property type="entry name" value="Pkinase"/>
    <property type="match status" value="1"/>
</dbReference>
<dbReference type="InterPro" id="IPR011009">
    <property type="entry name" value="Kinase-like_dom_sf"/>
</dbReference>
<accession>A0A086JIW0</accession>
<dbReference type="PANTHER" id="PTHR43895:SF32">
    <property type="entry name" value="SERINE_THREONINE-PROTEIN KINASE CHK1"/>
    <property type="match status" value="1"/>
</dbReference>
<feature type="signal peptide" evidence="11">
    <location>
        <begin position="1"/>
        <end position="20"/>
    </location>
</feature>
<dbReference type="EMBL" id="AHZU02001466">
    <property type="protein sequence ID" value="KFG32078.1"/>
    <property type="molecule type" value="Genomic_DNA"/>
</dbReference>
<evidence type="ECO:0000256" key="9">
    <source>
        <dbReference type="PROSITE-ProRule" id="PRU10141"/>
    </source>
</evidence>
<evidence type="ECO:0000256" key="3">
    <source>
        <dbReference type="ARBA" id="ARBA00022679"/>
    </source>
</evidence>
<dbReference type="SUPFAM" id="SSF56112">
    <property type="entry name" value="Protein kinase-like (PK-like)"/>
    <property type="match status" value="1"/>
</dbReference>
<organism evidence="13 14">
    <name type="scientific">Toxoplasma gondii GAB2-2007-GAL-DOM2</name>
    <dbReference type="NCBI Taxonomy" id="1130820"/>
    <lineage>
        <taxon>Eukaryota</taxon>
        <taxon>Sar</taxon>
        <taxon>Alveolata</taxon>
        <taxon>Apicomplexa</taxon>
        <taxon>Conoidasida</taxon>
        <taxon>Coccidia</taxon>
        <taxon>Eucoccidiorida</taxon>
        <taxon>Eimeriorina</taxon>
        <taxon>Sarcocystidae</taxon>
        <taxon>Toxoplasma</taxon>
    </lineage>
</organism>
<feature type="chain" id="PRO_5001808143" description="non-specific serine/threonine protein kinase" evidence="11">
    <location>
        <begin position="21"/>
        <end position="776"/>
    </location>
</feature>
<keyword evidence="11" id="KW-0732">Signal</keyword>
<feature type="compositionally biased region" description="Polar residues" evidence="10">
    <location>
        <begin position="333"/>
        <end position="342"/>
    </location>
</feature>
<feature type="compositionally biased region" description="Polar residues" evidence="10">
    <location>
        <begin position="276"/>
        <end position="293"/>
    </location>
</feature>
<comment type="catalytic activity">
    <reaction evidence="8">
        <text>L-seryl-[protein] + ATP = O-phospho-L-seryl-[protein] + ADP + H(+)</text>
        <dbReference type="Rhea" id="RHEA:17989"/>
        <dbReference type="Rhea" id="RHEA-COMP:9863"/>
        <dbReference type="Rhea" id="RHEA-COMP:11604"/>
        <dbReference type="ChEBI" id="CHEBI:15378"/>
        <dbReference type="ChEBI" id="CHEBI:29999"/>
        <dbReference type="ChEBI" id="CHEBI:30616"/>
        <dbReference type="ChEBI" id="CHEBI:83421"/>
        <dbReference type="ChEBI" id="CHEBI:456216"/>
        <dbReference type="EC" id="2.7.11.1"/>
    </reaction>
</comment>
<keyword evidence="6 9" id="KW-0067">ATP-binding</keyword>
<evidence type="ECO:0000256" key="4">
    <source>
        <dbReference type="ARBA" id="ARBA00022741"/>
    </source>
</evidence>
<evidence type="ECO:0000256" key="5">
    <source>
        <dbReference type="ARBA" id="ARBA00022777"/>
    </source>
</evidence>
<evidence type="ECO:0000256" key="1">
    <source>
        <dbReference type="ARBA" id="ARBA00012513"/>
    </source>
</evidence>
<evidence type="ECO:0000313" key="14">
    <source>
        <dbReference type="Proteomes" id="UP000028837"/>
    </source>
</evidence>
<reference evidence="13 14" key="1">
    <citation type="submission" date="2014-02" db="EMBL/GenBank/DDBJ databases">
        <authorList>
            <person name="Sibley D."/>
            <person name="Venepally P."/>
            <person name="Karamycheva S."/>
            <person name="Hadjithomas M."/>
            <person name="Khan A."/>
            <person name="Brunk B."/>
            <person name="Roos D."/>
            <person name="Caler E."/>
            <person name="Lorenzi H."/>
        </authorList>
    </citation>
    <scope>NUCLEOTIDE SEQUENCE [LARGE SCALE GENOMIC DNA]</scope>
    <source>
        <strain evidence="13 14">GAB2-2007-GAL-DOM2</strain>
    </source>
</reference>
<dbReference type="GO" id="GO:0004674">
    <property type="term" value="F:protein serine/threonine kinase activity"/>
    <property type="evidence" value="ECO:0007669"/>
    <property type="project" value="UniProtKB-KW"/>
</dbReference>
<evidence type="ECO:0000256" key="2">
    <source>
        <dbReference type="ARBA" id="ARBA00022527"/>
    </source>
</evidence>
<comment type="caution">
    <text evidence="13">The sequence shown here is derived from an EMBL/GenBank/DDBJ whole genome shotgun (WGS) entry which is preliminary data.</text>
</comment>
<dbReference type="Gene3D" id="1.10.510.10">
    <property type="entry name" value="Transferase(Phosphotransferase) domain 1"/>
    <property type="match status" value="1"/>
</dbReference>
<dbReference type="PANTHER" id="PTHR43895">
    <property type="entry name" value="CALCIUM/CALMODULIN-DEPENDENT PROTEIN KINASE KINASE-RELATED"/>
    <property type="match status" value="1"/>
</dbReference>
<gene>
    <name evidence="13" type="ORF">TGDOM2_294560</name>
</gene>
<proteinExistence type="predicted"/>
<dbReference type="PROSITE" id="PS50011">
    <property type="entry name" value="PROTEIN_KINASE_DOM"/>
    <property type="match status" value="1"/>
</dbReference>
<dbReference type="OrthoDB" id="331561at2759"/>
<dbReference type="GO" id="GO:0007165">
    <property type="term" value="P:signal transduction"/>
    <property type="evidence" value="ECO:0007669"/>
    <property type="project" value="TreeGrafter"/>
</dbReference>
<evidence type="ECO:0000256" key="8">
    <source>
        <dbReference type="ARBA" id="ARBA00048679"/>
    </source>
</evidence>
<dbReference type="GO" id="GO:0005524">
    <property type="term" value="F:ATP binding"/>
    <property type="evidence" value="ECO:0007669"/>
    <property type="project" value="UniProtKB-UniRule"/>
</dbReference>
<evidence type="ECO:0000259" key="12">
    <source>
        <dbReference type="PROSITE" id="PS50011"/>
    </source>
</evidence>
<dbReference type="VEuPathDB" id="ToxoDB:TGDOM2_294560"/>
<comment type="catalytic activity">
    <reaction evidence="7">
        <text>L-threonyl-[protein] + ATP = O-phospho-L-threonyl-[protein] + ADP + H(+)</text>
        <dbReference type="Rhea" id="RHEA:46608"/>
        <dbReference type="Rhea" id="RHEA-COMP:11060"/>
        <dbReference type="Rhea" id="RHEA-COMP:11605"/>
        <dbReference type="ChEBI" id="CHEBI:15378"/>
        <dbReference type="ChEBI" id="CHEBI:30013"/>
        <dbReference type="ChEBI" id="CHEBI:30616"/>
        <dbReference type="ChEBI" id="CHEBI:61977"/>
        <dbReference type="ChEBI" id="CHEBI:456216"/>
        <dbReference type="EC" id="2.7.11.1"/>
    </reaction>
</comment>
<feature type="region of interest" description="Disordered" evidence="10">
    <location>
        <begin position="327"/>
        <end position="361"/>
    </location>
</feature>
<dbReference type="InterPro" id="IPR017441">
    <property type="entry name" value="Protein_kinase_ATP_BS"/>
</dbReference>
<dbReference type="SMART" id="SM00220">
    <property type="entry name" value="S_TKc"/>
    <property type="match status" value="1"/>
</dbReference>
<sequence length="776" mass="83548">MGRAISFVLLLSALLPQGRGSVGAAALGSLSLAHTATPQTLLELSASSVTPEETGAAPLATPGDDSRKRKEDQAAGELLLSWLQVAGTSPYFPAAGPQTRRPVASSYQSRPRNPSHQPPPRGRRGPVRRSPQPDAVPYNLRRRPQAVGVQPASAATRGRLQERGGLRQLGSNLRHRPLARHMPPEYSVLPDQFSAPLFTSGGNARWLGVDPQEGSDSVPASLTGPVSGPLSEEPSIAGRDQRPCQPVASPPRSYAPQPLGTSSPTFPGSSPLVSKQVGSDTPPATTHTSQTPSKGKKPPAPRPWVEPSVLSSVKRSELTLGQRDLADLVGGSPPQTTPTIQKASPPITDVSTDPPELGVSPQRVLRPRRMPETLPARILPPQHISQQVKQWRAFVQISPAISAASASSAQSPESQAMSESIDRMVPPQASYSVAAPDGTVRQFMRGAFLGAGATGIVTELIEKTSGRYFAAKFFFKEVASMEGASPAAFQAAQQRLQKESNGNELLRTTAAQVRDLWQKGFVASLGTYKLSARSGDGNQLLGTNLVDPEYTGLDGHQLMVLSDFLLLPLMGPRLDSLPHTALSDNAQKYLFHTLVTVVGSLHKSGLVHGNIRTTNVLINKLTGEAGLADFSLLMQTGSDVTDTMSFHPTQSEPERVHSLFGLGTQLPASEDFDSWNLGQLLFSLLCGFDKLPWALGQVFARFAAESPWEMAAEKFYRQFIKEVKREKFDAFCPGMTGTKLQLISIVKLLLDPTHETRWTARKLVDEHPFFQVVEDA</sequence>
<feature type="region of interest" description="Disordered" evidence="10">
    <location>
        <begin position="204"/>
        <end position="310"/>
    </location>
</feature>
<name>A0A086JIW0_TOXGO</name>
<feature type="compositionally biased region" description="Low complexity" evidence="10">
    <location>
        <begin position="258"/>
        <end position="272"/>
    </location>
</feature>
<feature type="region of interest" description="Disordered" evidence="10">
    <location>
        <begin position="91"/>
        <end position="174"/>
    </location>
</feature>
<protein>
    <recommendedName>
        <fullName evidence="1">non-specific serine/threonine protein kinase</fullName>
        <ecNumber evidence="1">2.7.11.1</ecNumber>
    </recommendedName>
</protein>
<dbReference type="Proteomes" id="UP000028837">
    <property type="component" value="Unassembled WGS sequence"/>
</dbReference>
<evidence type="ECO:0000256" key="11">
    <source>
        <dbReference type="SAM" id="SignalP"/>
    </source>
</evidence>
<evidence type="ECO:0000313" key="13">
    <source>
        <dbReference type="EMBL" id="KFG32078.1"/>
    </source>
</evidence>
<dbReference type="AlphaFoldDB" id="A0A086JIW0"/>
<keyword evidence="3" id="KW-0808">Transferase</keyword>
<keyword evidence="2" id="KW-0723">Serine/threonine-protein kinase</keyword>
<feature type="domain" description="Protein kinase" evidence="12">
    <location>
        <begin position="443"/>
        <end position="770"/>
    </location>
</feature>
<dbReference type="PROSITE" id="PS00107">
    <property type="entry name" value="PROTEIN_KINASE_ATP"/>
    <property type="match status" value="1"/>
</dbReference>
<dbReference type="InterPro" id="IPR000719">
    <property type="entry name" value="Prot_kinase_dom"/>
</dbReference>
<evidence type="ECO:0000256" key="6">
    <source>
        <dbReference type="ARBA" id="ARBA00022840"/>
    </source>
</evidence>
<keyword evidence="5 13" id="KW-0418">Kinase</keyword>
<dbReference type="EC" id="2.7.11.1" evidence="1"/>
<feature type="binding site" evidence="9">
    <location>
        <position position="472"/>
    </location>
    <ligand>
        <name>ATP</name>
        <dbReference type="ChEBI" id="CHEBI:30616"/>
    </ligand>
</feature>